<keyword evidence="1" id="KW-0732">Signal</keyword>
<evidence type="ECO:0000256" key="1">
    <source>
        <dbReference type="SAM" id="SignalP"/>
    </source>
</evidence>
<organism evidence="2 3">
    <name type="scientific">Saitozyma podzolica</name>
    <dbReference type="NCBI Taxonomy" id="1890683"/>
    <lineage>
        <taxon>Eukaryota</taxon>
        <taxon>Fungi</taxon>
        <taxon>Dikarya</taxon>
        <taxon>Basidiomycota</taxon>
        <taxon>Agaricomycotina</taxon>
        <taxon>Tremellomycetes</taxon>
        <taxon>Tremellales</taxon>
        <taxon>Trimorphomycetaceae</taxon>
        <taxon>Saitozyma</taxon>
    </lineage>
</organism>
<evidence type="ECO:0000313" key="3">
    <source>
        <dbReference type="Proteomes" id="UP000279259"/>
    </source>
</evidence>
<dbReference type="OrthoDB" id="2576580at2759"/>
<feature type="chain" id="PRO_5019200799" description="Ser-Thr-rich glycosyl-phosphatidyl-inositol-anchored membrane family-domain-containing protein" evidence="1">
    <location>
        <begin position="17"/>
        <end position="188"/>
    </location>
</feature>
<evidence type="ECO:0000313" key="2">
    <source>
        <dbReference type="EMBL" id="RSH87316.1"/>
    </source>
</evidence>
<keyword evidence="3" id="KW-1185">Reference proteome</keyword>
<comment type="caution">
    <text evidence="2">The sequence shown here is derived from an EMBL/GenBank/DDBJ whole genome shotgun (WGS) entry which is preliminary data.</text>
</comment>
<evidence type="ECO:0008006" key="4">
    <source>
        <dbReference type="Google" id="ProtNLM"/>
    </source>
</evidence>
<dbReference type="Proteomes" id="UP000279259">
    <property type="component" value="Unassembled WGS sequence"/>
</dbReference>
<protein>
    <recommendedName>
        <fullName evidence="4">Ser-Thr-rich glycosyl-phosphatidyl-inositol-anchored membrane family-domain-containing protein</fullName>
    </recommendedName>
</protein>
<gene>
    <name evidence="2" type="ORF">EHS25_003225</name>
</gene>
<sequence length="188" mass="18911">MFRIISLLALLSTALGQLTVTQPSSSLWWVSNSLNTLVWASAQGNTITQFSVFLSNSDVNVLNNKLALISIQPTYDYSKTISPINVPAAQNYVIQLTDPLNSSSVYASSQPFEIKAAGSAYPTGSVPINNTNGTATVTGSASASATSSASAASASSSKSAAAGRGSGMSLLTAAGAGGVALVVAAAAM</sequence>
<dbReference type="STRING" id="1890683.A0A427Y891"/>
<dbReference type="EMBL" id="RSCD01000017">
    <property type="protein sequence ID" value="RSH87316.1"/>
    <property type="molecule type" value="Genomic_DNA"/>
</dbReference>
<dbReference type="AlphaFoldDB" id="A0A427Y891"/>
<reference evidence="2 3" key="1">
    <citation type="submission" date="2018-11" db="EMBL/GenBank/DDBJ databases">
        <title>Genome sequence of Saitozyma podzolica DSM 27192.</title>
        <authorList>
            <person name="Aliyu H."/>
            <person name="Gorte O."/>
            <person name="Ochsenreither K."/>
        </authorList>
    </citation>
    <scope>NUCLEOTIDE SEQUENCE [LARGE SCALE GENOMIC DNA]</scope>
    <source>
        <strain evidence="2 3">DSM 27192</strain>
    </source>
</reference>
<name>A0A427Y891_9TREE</name>
<proteinExistence type="predicted"/>
<feature type="signal peptide" evidence="1">
    <location>
        <begin position="1"/>
        <end position="16"/>
    </location>
</feature>
<accession>A0A427Y891</accession>